<dbReference type="PIRSF" id="PIRSF008757">
    <property type="entry name" value="UCP008757"/>
    <property type="match status" value="1"/>
</dbReference>
<dbReference type="SUPFAM" id="SSF143744">
    <property type="entry name" value="GlcG-like"/>
    <property type="match status" value="1"/>
</dbReference>
<dbReference type="PANTHER" id="PTHR28255:SF1">
    <property type="entry name" value="UPF0303 PROTEIN YBR137W"/>
    <property type="match status" value="1"/>
</dbReference>
<reference evidence="1" key="1">
    <citation type="submission" date="2014-02" db="EMBL/GenBank/DDBJ databases">
        <authorList>
            <person name="Genoscope - CEA"/>
        </authorList>
    </citation>
    <scope>NUCLEOTIDE SEQUENCE</scope>
    <source>
        <strain evidence="1">LS3</strain>
    </source>
</reference>
<dbReference type="PANTHER" id="PTHR28255">
    <property type="match status" value="1"/>
</dbReference>
<dbReference type="AlphaFoldDB" id="A0A060T4V6"/>
<dbReference type="EMBL" id="HG937693">
    <property type="protein sequence ID" value="CDP33937.1"/>
    <property type="molecule type" value="Genomic_DNA"/>
</dbReference>
<name>A0A060T4V6_BLAAD</name>
<dbReference type="InterPro" id="IPR038084">
    <property type="entry name" value="PduO/GlcC-like_sf"/>
</dbReference>
<dbReference type="InterPro" id="IPR005624">
    <property type="entry name" value="PduO/GlcC-like"/>
</dbReference>
<protein>
    <submittedName>
        <fullName evidence="1">ARAD1C01012p</fullName>
    </submittedName>
</protein>
<dbReference type="PhylomeDB" id="A0A060T4V6"/>
<gene>
    <name evidence="1" type="ORF">GNLVRS02_ARAD1C01012g</name>
</gene>
<dbReference type="GO" id="GO:0072380">
    <property type="term" value="C:TRC complex"/>
    <property type="evidence" value="ECO:0007669"/>
    <property type="project" value="TreeGrafter"/>
</dbReference>
<dbReference type="GO" id="GO:0006620">
    <property type="term" value="P:post-translational protein targeting to endoplasmic reticulum membrane"/>
    <property type="evidence" value="ECO:0007669"/>
    <property type="project" value="TreeGrafter"/>
</dbReference>
<accession>A0A060T4V6</accession>
<evidence type="ECO:0000313" key="1">
    <source>
        <dbReference type="EMBL" id="CDP33937.1"/>
    </source>
</evidence>
<organism evidence="1">
    <name type="scientific">Blastobotrys adeninivorans</name>
    <name type="common">Yeast</name>
    <name type="synonym">Arxula adeninivorans</name>
    <dbReference type="NCBI Taxonomy" id="409370"/>
    <lineage>
        <taxon>Eukaryota</taxon>
        <taxon>Fungi</taxon>
        <taxon>Dikarya</taxon>
        <taxon>Ascomycota</taxon>
        <taxon>Saccharomycotina</taxon>
        <taxon>Dipodascomycetes</taxon>
        <taxon>Dipodascales</taxon>
        <taxon>Trichomonascaceae</taxon>
        <taxon>Blastobotrys</taxon>
    </lineage>
</organism>
<dbReference type="Gene3D" id="3.30.450.150">
    <property type="entry name" value="Haem-degrading domain"/>
    <property type="match status" value="1"/>
</dbReference>
<proteinExistence type="predicted"/>
<reference evidence="1" key="2">
    <citation type="submission" date="2014-06" db="EMBL/GenBank/DDBJ databases">
        <title>The complete genome of Blastobotrys (Arxula) adeninivorans LS3 - a yeast of biotechnological interest.</title>
        <authorList>
            <person name="Kunze G."/>
            <person name="Gaillardin C."/>
            <person name="Czernicka M."/>
            <person name="Durrens P."/>
            <person name="Martin T."/>
            <person name="Boer E."/>
            <person name="Gabaldon T."/>
            <person name="Cruz J."/>
            <person name="Talla E."/>
            <person name="Marck C."/>
            <person name="Goffeau A."/>
            <person name="Barbe V."/>
            <person name="Baret P."/>
            <person name="Baronian K."/>
            <person name="Beier S."/>
            <person name="Bleykasten C."/>
            <person name="Bode R."/>
            <person name="Casaregola S."/>
            <person name="Despons L."/>
            <person name="Fairhead C."/>
            <person name="Giersberg M."/>
            <person name="Gierski P."/>
            <person name="Hahnel U."/>
            <person name="Hartmann A."/>
            <person name="Jankowska D."/>
            <person name="Jubin C."/>
            <person name="Jung P."/>
            <person name="Lafontaine I."/>
            <person name="Leh-Louis V."/>
            <person name="Lemaire M."/>
            <person name="Marcet-Houben M."/>
            <person name="Mascher M."/>
            <person name="Morel G."/>
            <person name="Richard G.-F."/>
            <person name="Riechen J."/>
            <person name="Sacerdot C."/>
            <person name="Sarkar A."/>
            <person name="Savel G."/>
            <person name="Schacherer J."/>
            <person name="Sherman D."/>
            <person name="Straub M.-L."/>
            <person name="Stein N."/>
            <person name="Thierry A."/>
            <person name="Trautwein-Schult A."/>
            <person name="Westhof E."/>
            <person name="Worch S."/>
            <person name="Dujon B."/>
            <person name="Souciet J.-L."/>
            <person name="Wincker P."/>
            <person name="Scholz U."/>
            <person name="Neuveglise N."/>
        </authorList>
    </citation>
    <scope>NUCLEOTIDE SEQUENCE</scope>
    <source>
        <strain evidence="1">LS3</strain>
    </source>
</reference>
<dbReference type="InterPro" id="IPR010371">
    <property type="entry name" value="YBR137W-like"/>
</dbReference>
<dbReference type="NCBIfam" id="NF002696">
    <property type="entry name" value="PRK02487.1-5"/>
    <property type="match status" value="1"/>
</dbReference>
<sequence>MPVVDLPLETLHKQEEDCVLPKFDADVAWKLGTLLREKSLEYSRPVAINISTPSGQTLFHTLTKPGASLDNDGWIARKRKVVVRFNRASFYMGCKARAEGKSISSFGLDEKEYAFHGGGFPIRVQSVEPIVAIVVVSGLRQDQDHGLVVEALTQLKKEL</sequence>
<dbReference type="Pfam" id="PF03928">
    <property type="entry name" value="HbpS-like"/>
    <property type="match status" value="1"/>
</dbReference>